<dbReference type="Gene3D" id="1.10.268.10">
    <property type="entry name" value="Topoisomerase, domain 3"/>
    <property type="match status" value="1"/>
</dbReference>
<keyword evidence="5 8" id="KW-0799">Topoisomerase</keyword>
<dbReference type="EC" id="5.6.2.2" evidence="8"/>
<sequence length="911" mass="100311">MTEFAKQVAPVSLEGEMKASYLDYAMSVIVGRALPDVRDGLKPVHRRVLYAMDKNNNAFNRPYIKSARIVGEVIGKYHPHGDQAVYDTIVRMAQPFSMRNMLVDGQGNFGSIDGDAAAAMRYTEIRMAKITHRLLADINKETVDFVPNYDGKEFEPTVLPTLVPNLLVNGASGIAVGMATNIPPHNVGEVVNACLVELDNENATVDDFLAVMPGPDFPTAAILNGSEGIRQAYETGKGRLFVRSKTHVETINEVNGRQAIVIDELPYQVNKARLVERVAQLMKEKIITGIYDLRDESDKQGIRVVIELNLGEVPEVILNNLFRQTQLQVTFGVNMVALHDGRPQLLPLKTIIRAFLKHRREVVTRRTIFDLRKAKNRAHVLEGLTVALHNIDEVIAMIKQSPGPAEAKEALVSKAWRPGQVLDMLARAGAENSHPDELPDTYGLQQDAYHLSPVQAQAILDMRLHRLTGLEQEKIIEEYKTLIELIEDLLDILTNPDRLIQVIREELIAIRDEFADVRRTQIIDQHINLTLEDLIAEESLVVTWSHDGYVKSQPLADYEAQRRGGRGKSATKTKDEDFVERLFVANSHDTLLSFTSYGKVFWIKVYDLPQAGRNAKGKPIVNLLQLDSDEKVQAVLPVREYRDDAFIFFATRNGVVKKTPLSAFSNQRANGIIALSLRDGDELLDVGVTNGQCDVMLFSDTGKVIRFNENDVRSMGRTAAGVRGMRLVDNSRIVDLVVVNPADDVDILTATIRGYGKRTALAEYPLRGRGGQGVISIQTSERNGAVVGAIQVTDSEEVMLITNGGTLIRTRAAEVSRVGRNTQGVKLIRMGEGESLISVVRIIDDEEAAEDAAELAVDGASAGIGVSGSAIDSAIDVSVDSAFDEDAGNIDADIDDDADNDADDAADESRD</sequence>
<dbReference type="GO" id="GO:0005524">
    <property type="term" value="F:ATP binding"/>
    <property type="evidence" value="ECO:0007669"/>
    <property type="project" value="UniProtKB-UniRule"/>
</dbReference>
<dbReference type="InterPro" id="IPR002205">
    <property type="entry name" value="Topo_IIA_dom_A"/>
</dbReference>
<keyword evidence="4 8" id="KW-0067">ATP-binding</keyword>
<dbReference type="InterPro" id="IPR006691">
    <property type="entry name" value="GyrA/parC_rep"/>
</dbReference>
<feature type="active site" description="O-(5'-phospho-DNA)-tyrosine intermediate" evidence="8 9">
    <location>
        <position position="122"/>
    </location>
</feature>
<dbReference type="NCBIfam" id="TIGR01063">
    <property type="entry name" value="gyrA"/>
    <property type="match status" value="1"/>
</dbReference>
<evidence type="ECO:0000256" key="7">
    <source>
        <dbReference type="ARBA" id="ARBA00023235"/>
    </source>
</evidence>
<comment type="subunit">
    <text evidence="8">Heterotetramer, composed of two GyrA and two GyrB chains. In the heterotetramer, GyrA contains the active site tyrosine that forms a transient covalent intermediate with DNA, while GyrB binds cofactors and catalyzes ATP hydrolysis.</text>
</comment>
<keyword evidence="13" id="KW-1185">Reference proteome</keyword>
<evidence type="ECO:0000256" key="8">
    <source>
        <dbReference type="HAMAP-Rule" id="MF_01897"/>
    </source>
</evidence>
<dbReference type="HAMAP" id="MF_01897">
    <property type="entry name" value="GyrA"/>
    <property type="match status" value="1"/>
</dbReference>
<dbReference type="Gene3D" id="2.120.10.90">
    <property type="entry name" value="DNA gyrase/topoisomerase IV, subunit A, C-terminal"/>
    <property type="match status" value="1"/>
</dbReference>
<dbReference type="SMART" id="SM00434">
    <property type="entry name" value="TOP4c"/>
    <property type="match status" value="1"/>
</dbReference>
<dbReference type="CDD" id="cd00187">
    <property type="entry name" value="TOP4c"/>
    <property type="match status" value="1"/>
</dbReference>
<dbReference type="NCBIfam" id="NF004043">
    <property type="entry name" value="PRK05560.1"/>
    <property type="match status" value="1"/>
</dbReference>
<comment type="catalytic activity">
    <reaction evidence="1 8 9">
        <text>ATP-dependent breakage, passage and rejoining of double-stranded DNA.</text>
        <dbReference type="EC" id="5.6.2.2"/>
    </reaction>
</comment>
<dbReference type="FunCoup" id="A0A6N7EUG7">
    <property type="interactions" value="395"/>
</dbReference>
<evidence type="ECO:0000256" key="5">
    <source>
        <dbReference type="ARBA" id="ARBA00023029"/>
    </source>
</evidence>
<proteinExistence type="inferred from homology"/>
<dbReference type="Proteomes" id="UP000471298">
    <property type="component" value="Unassembled WGS sequence"/>
</dbReference>
<dbReference type="InterPro" id="IPR013758">
    <property type="entry name" value="Topo_IIA_A/C_ab"/>
</dbReference>
<dbReference type="GO" id="GO:0003677">
    <property type="term" value="F:DNA binding"/>
    <property type="evidence" value="ECO:0007669"/>
    <property type="project" value="UniProtKB-UniRule"/>
</dbReference>
<dbReference type="SUPFAM" id="SSF56719">
    <property type="entry name" value="Type II DNA topoisomerase"/>
    <property type="match status" value="1"/>
</dbReference>
<evidence type="ECO:0000256" key="6">
    <source>
        <dbReference type="ARBA" id="ARBA00023125"/>
    </source>
</evidence>
<dbReference type="GO" id="GO:0005694">
    <property type="term" value="C:chromosome"/>
    <property type="evidence" value="ECO:0007669"/>
    <property type="project" value="InterPro"/>
</dbReference>
<reference evidence="12 13" key="1">
    <citation type="submission" date="2019-10" db="EMBL/GenBank/DDBJ databases">
        <title>Cardiobacteriales fam. a chemoheterotrophic member of the order Cardiobacteriales, and proposal of Cardiobacteriales fam. nov.</title>
        <authorList>
            <person name="Wang C."/>
        </authorList>
    </citation>
    <scope>NUCLEOTIDE SEQUENCE [LARGE SCALE GENOMIC DNA]</scope>
    <source>
        <strain evidence="12 13">ML27</strain>
    </source>
</reference>
<dbReference type="GO" id="GO:0005737">
    <property type="term" value="C:cytoplasm"/>
    <property type="evidence" value="ECO:0007669"/>
    <property type="project" value="UniProtKB-SubCell"/>
</dbReference>
<accession>A0A6N7EUG7</accession>
<evidence type="ECO:0000256" key="3">
    <source>
        <dbReference type="ARBA" id="ARBA00022741"/>
    </source>
</evidence>
<dbReference type="GO" id="GO:0006265">
    <property type="term" value="P:DNA topological change"/>
    <property type="evidence" value="ECO:0007669"/>
    <property type="project" value="UniProtKB-UniRule"/>
</dbReference>
<name>A0A6N7EUG7_9GAMM</name>
<keyword evidence="7 8" id="KW-0413">Isomerase</keyword>
<dbReference type="PROSITE" id="PS52040">
    <property type="entry name" value="TOPO_IIA"/>
    <property type="match status" value="1"/>
</dbReference>
<dbReference type="RefSeq" id="WP_152809979.1">
    <property type="nucleotide sequence ID" value="NZ_WHNW01000004.1"/>
</dbReference>
<comment type="similarity">
    <text evidence="2 8">Belongs to the type II topoisomerase GyrA/ParC subunit family.</text>
</comment>
<dbReference type="NCBIfam" id="NF004044">
    <property type="entry name" value="PRK05561.1"/>
    <property type="match status" value="1"/>
</dbReference>
<dbReference type="InterPro" id="IPR005743">
    <property type="entry name" value="GyrA"/>
</dbReference>
<dbReference type="AlphaFoldDB" id="A0A6N7EUG7"/>
<feature type="region of interest" description="Disordered" evidence="10">
    <location>
        <begin position="886"/>
        <end position="911"/>
    </location>
</feature>
<dbReference type="GO" id="GO:0006261">
    <property type="term" value="P:DNA-templated DNA replication"/>
    <property type="evidence" value="ECO:0007669"/>
    <property type="project" value="UniProtKB-UniRule"/>
</dbReference>
<dbReference type="FunFam" id="2.120.10.90:FF:000004">
    <property type="entry name" value="DNA gyrase subunit A"/>
    <property type="match status" value="1"/>
</dbReference>
<evidence type="ECO:0000256" key="2">
    <source>
        <dbReference type="ARBA" id="ARBA00008263"/>
    </source>
</evidence>
<dbReference type="FunFam" id="3.90.199.10:FF:000001">
    <property type="entry name" value="DNA gyrase subunit A"/>
    <property type="match status" value="1"/>
</dbReference>
<dbReference type="Pfam" id="PF00521">
    <property type="entry name" value="DNA_topoisoIV"/>
    <property type="match status" value="1"/>
</dbReference>
<evidence type="ECO:0000313" key="13">
    <source>
        <dbReference type="Proteomes" id="UP000471298"/>
    </source>
</evidence>
<evidence type="ECO:0000259" key="11">
    <source>
        <dbReference type="PROSITE" id="PS52040"/>
    </source>
</evidence>
<keyword evidence="6 8" id="KW-0238">DNA-binding</keyword>
<dbReference type="Gene3D" id="3.90.199.10">
    <property type="entry name" value="Topoisomerase II, domain 5"/>
    <property type="match status" value="1"/>
</dbReference>
<evidence type="ECO:0000256" key="1">
    <source>
        <dbReference type="ARBA" id="ARBA00000185"/>
    </source>
</evidence>
<evidence type="ECO:0000256" key="9">
    <source>
        <dbReference type="PROSITE-ProRule" id="PRU01384"/>
    </source>
</evidence>
<feature type="domain" description="Topo IIA-type catalytic" evidence="11">
    <location>
        <begin position="34"/>
        <end position="534"/>
    </location>
</feature>
<dbReference type="InParanoid" id="A0A6N7EUG7"/>
<feature type="short sequence motif" description="GyrA-box" evidence="8">
    <location>
        <begin position="561"/>
        <end position="567"/>
    </location>
</feature>
<dbReference type="InterPro" id="IPR013760">
    <property type="entry name" value="Topo_IIA-like_dom_sf"/>
</dbReference>
<protein>
    <recommendedName>
        <fullName evidence="8">DNA gyrase subunit A</fullName>
        <ecNumber evidence="8">5.6.2.2</ecNumber>
    </recommendedName>
</protein>
<dbReference type="InterPro" id="IPR035516">
    <property type="entry name" value="Gyrase/topoIV_suA_C"/>
</dbReference>
<evidence type="ECO:0000256" key="4">
    <source>
        <dbReference type="ARBA" id="ARBA00022840"/>
    </source>
</evidence>
<dbReference type="GO" id="GO:0034335">
    <property type="term" value="F:DNA negative supercoiling activity"/>
    <property type="evidence" value="ECO:0007669"/>
    <property type="project" value="UniProtKB-ARBA"/>
</dbReference>
<dbReference type="PANTHER" id="PTHR43493:SF5">
    <property type="entry name" value="DNA GYRASE SUBUNIT A, CHLOROPLASTIC_MITOCHONDRIAL"/>
    <property type="match status" value="1"/>
</dbReference>
<dbReference type="Pfam" id="PF03989">
    <property type="entry name" value="DNA_gyraseA_C"/>
    <property type="match status" value="6"/>
</dbReference>
<evidence type="ECO:0000313" key="12">
    <source>
        <dbReference type="EMBL" id="MPV86082.1"/>
    </source>
</evidence>
<comment type="miscellaneous">
    <text evidence="8">Few gyrases are as efficient as E.coli at forming negative supercoils. Not all organisms have 2 type II topoisomerases; in organisms with a single type II topoisomerase this enzyme also has to decatenate newly replicated chromosomes.</text>
</comment>
<dbReference type="EMBL" id="WHNW01000004">
    <property type="protein sequence ID" value="MPV86082.1"/>
    <property type="molecule type" value="Genomic_DNA"/>
</dbReference>
<dbReference type="GO" id="GO:0009330">
    <property type="term" value="C:DNA topoisomerase type II (double strand cut, ATP-hydrolyzing) complex"/>
    <property type="evidence" value="ECO:0007669"/>
    <property type="project" value="TreeGrafter"/>
</dbReference>
<comment type="caution">
    <text evidence="12">The sequence shown here is derived from an EMBL/GenBank/DDBJ whole genome shotgun (WGS) entry which is preliminary data.</text>
</comment>
<gene>
    <name evidence="8 12" type="primary">gyrA</name>
    <name evidence="12" type="ORF">GCU85_04960</name>
</gene>
<organism evidence="12 13">
    <name type="scientific">Ostreibacterium oceani</name>
    <dbReference type="NCBI Taxonomy" id="2654998"/>
    <lineage>
        <taxon>Bacteria</taxon>
        <taxon>Pseudomonadati</taxon>
        <taxon>Pseudomonadota</taxon>
        <taxon>Gammaproteobacteria</taxon>
        <taxon>Cardiobacteriales</taxon>
        <taxon>Ostreibacteriaceae</taxon>
        <taxon>Ostreibacterium</taxon>
    </lineage>
</organism>
<evidence type="ECO:0000256" key="10">
    <source>
        <dbReference type="SAM" id="MobiDB-lite"/>
    </source>
</evidence>
<comment type="subcellular location">
    <subcellularLocation>
        <location evidence="8">Cytoplasm</location>
    </subcellularLocation>
</comment>
<dbReference type="SUPFAM" id="SSF101904">
    <property type="entry name" value="GyrA/ParC C-terminal domain-like"/>
    <property type="match status" value="1"/>
</dbReference>
<dbReference type="InterPro" id="IPR013757">
    <property type="entry name" value="Topo_IIA_A_a_sf"/>
</dbReference>
<keyword evidence="8" id="KW-0963">Cytoplasm</keyword>
<dbReference type="Gene3D" id="3.30.1360.40">
    <property type="match status" value="1"/>
</dbReference>
<dbReference type="FunFam" id="3.30.1360.40:FF:000002">
    <property type="entry name" value="DNA gyrase subunit A"/>
    <property type="match status" value="1"/>
</dbReference>
<dbReference type="InterPro" id="IPR050220">
    <property type="entry name" value="Type_II_DNA_Topoisomerases"/>
</dbReference>
<comment type="function">
    <text evidence="8">A type II topoisomerase that negatively supercoils closed circular double-stranded (ds) DNA in an ATP-dependent manner to modulate DNA topology and maintain chromosomes in an underwound state. Negative supercoiling favors strand separation, and DNA replication, transcription, recombination and repair, all of which involve strand separation. Also able to catalyze the interconversion of other topological isomers of dsDNA rings, including catenanes and knotted rings. Type II topoisomerases break and join 2 DNA strands simultaneously in an ATP-dependent manner.</text>
</comment>
<dbReference type="PANTHER" id="PTHR43493">
    <property type="entry name" value="DNA GYRASE/TOPOISOMERASE SUBUNIT A"/>
    <property type="match status" value="1"/>
</dbReference>
<keyword evidence="3 8" id="KW-0547">Nucleotide-binding</keyword>